<dbReference type="HOGENOM" id="CLU_2154142_0_0_11"/>
<name>S5SSW3_9CORY</name>
<dbReference type="AlphaFoldDB" id="S5SSW3"/>
<proteinExistence type="predicted"/>
<sequence length="111" mass="11935">MTNITFASLHEKLNFLLADHQIHDFDESGLNLESVASLHAKADALCAAHGGNPQVMPDDTLAQLHPKLDLLLKGHGVDADVDADTLDSLVSVDEKLDAIIGAHDDTEESRD</sequence>
<dbReference type="eggNOG" id="ENOG5033BN3">
    <property type="taxonomic scope" value="Bacteria"/>
</dbReference>
<dbReference type="EMBL" id="CP003924">
    <property type="protein sequence ID" value="AGS34132.1"/>
    <property type="molecule type" value="Genomic_DNA"/>
</dbReference>
<evidence type="ECO:0000313" key="1">
    <source>
        <dbReference type="EMBL" id="AGS34132.1"/>
    </source>
</evidence>
<keyword evidence="2" id="KW-1185">Reference proteome</keyword>
<accession>S5SSW3</accession>
<dbReference type="PATRIC" id="fig|1224163.3.peg.652"/>
<gene>
    <name evidence="1" type="ORF">B841_03245</name>
</gene>
<dbReference type="Proteomes" id="UP000015388">
    <property type="component" value="Chromosome"/>
</dbReference>
<dbReference type="OrthoDB" id="4409813at2"/>
<reference evidence="1 2" key="1">
    <citation type="submission" date="2012-11" db="EMBL/GenBank/DDBJ databases">
        <title>The complete genome sequence of Corynebacterium maris Coryn-1 (=DSM 45190).</title>
        <authorList>
            <person name="Schaffert L."/>
            <person name="Albersmeier A."/>
            <person name="Kalinowski J."/>
            <person name="Ruckert C."/>
        </authorList>
    </citation>
    <scope>NUCLEOTIDE SEQUENCE [LARGE SCALE GENOMIC DNA]</scope>
    <source>
        <strain evidence="2">Coryn-1</strain>
    </source>
</reference>
<evidence type="ECO:0000313" key="2">
    <source>
        <dbReference type="Proteomes" id="UP000015388"/>
    </source>
</evidence>
<dbReference type="RefSeq" id="WP_020934065.1">
    <property type="nucleotide sequence ID" value="NC_021915.1"/>
</dbReference>
<protein>
    <submittedName>
        <fullName evidence="1">Uncharacterized protein</fullName>
    </submittedName>
</protein>
<dbReference type="KEGG" id="cmd:B841_03245"/>
<organism evidence="1 2">
    <name type="scientific">Corynebacterium maris DSM 45190</name>
    <dbReference type="NCBI Taxonomy" id="1224163"/>
    <lineage>
        <taxon>Bacteria</taxon>
        <taxon>Bacillati</taxon>
        <taxon>Actinomycetota</taxon>
        <taxon>Actinomycetes</taxon>
        <taxon>Mycobacteriales</taxon>
        <taxon>Corynebacteriaceae</taxon>
        <taxon>Corynebacterium</taxon>
    </lineage>
</organism>